<dbReference type="Proteomes" id="UP000004816">
    <property type="component" value="Unassembled WGS sequence"/>
</dbReference>
<organism evidence="1 2">
    <name type="scientific">Segniliparus rugosus (strain ATCC BAA-974 / DSM 45345 / CCUG 50838 / CIP 108380 / JCM 13579 / CDC 945)</name>
    <dbReference type="NCBI Taxonomy" id="679197"/>
    <lineage>
        <taxon>Bacteria</taxon>
        <taxon>Bacillati</taxon>
        <taxon>Actinomycetota</taxon>
        <taxon>Actinomycetes</taxon>
        <taxon>Mycobacteriales</taxon>
        <taxon>Segniliparaceae</taxon>
        <taxon>Segniliparus</taxon>
    </lineage>
</organism>
<proteinExistence type="predicted"/>
<name>E5XNS7_SEGRC</name>
<accession>E5XNS7</accession>
<reference evidence="1 2" key="1">
    <citation type="journal article" date="2011" name="Stand. Genomic Sci.">
        <title>High quality draft genome sequence of Segniliparus rugosus CDC 945(T)= (ATCC BAA-974(T)).</title>
        <authorList>
            <person name="Earl A.M."/>
            <person name="Desjardins C.A."/>
            <person name="Fitzgerald M.G."/>
            <person name="Arachchi H.M."/>
            <person name="Zeng Q."/>
            <person name="Mehta T."/>
            <person name="Griggs A."/>
            <person name="Birren B.W."/>
            <person name="Toney N.C."/>
            <person name="Carr J."/>
            <person name="Posey J."/>
            <person name="Butler W.R."/>
        </authorList>
    </citation>
    <scope>NUCLEOTIDE SEQUENCE [LARGE SCALE GENOMIC DNA]</scope>
    <source>
        <strain evidence="2">ATCC BAA-974 / DSM 45345 / CCUG 50838 / CIP 108380 / JCM 13579 / CDC 945</strain>
    </source>
</reference>
<dbReference type="AlphaFoldDB" id="E5XNS7"/>
<dbReference type="HOGENOM" id="CLU_1365399_0_0_11"/>
<keyword evidence="2" id="KW-1185">Reference proteome</keyword>
<comment type="caution">
    <text evidence="1">The sequence shown here is derived from an EMBL/GenBank/DDBJ whole genome shotgun (WGS) entry which is preliminary data.</text>
</comment>
<protein>
    <submittedName>
        <fullName evidence="1">Uncharacterized protein</fullName>
    </submittedName>
</protein>
<dbReference type="STRING" id="679197.HMPREF9336_01148"/>
<evidence type="ECO:0000313" key="1">
    <source>
        <dbReference type="EMBL" id="EFV13997.1"/>
    </source>
</evidence>
<evidence type="ECO:0000313" key="2">
    <source>
        <dbReference type="Proteomes" id="UP000004816"/>
    </source>
</evidence>
<gene>
    <name evidence="1" type="ORF">HMPREF9336_01148</name>
</gene>
<dbReference type="EMBL" id="ACZI02000003">
    <property type="protein sequence ID" value="EFV13997.1"/>
    <property type="molecule type" value="Genomic_DNA"/>
</dbReference>
<sequence>MSLAHIDMSQFPEALHRTVRQWCVWREIYLRHTGRRIGLLSSDPESFDYWYAWPPKMATPTELRLGLASNENSYLVAEDGCFYLESEERGSRGRDMTFTNFPDAEKAVLFSLADVARSVNNLDSLDLLWYREGLHPRVTLTNLEPEKEFSQKFGIIVDQEPAYRGWMTQSGATVFSHVVVLTYEELDARLREGVPPGWFTLELVES</sequence>